<dbReference type="SUPFAM" id="SSF54631">
    <property type="entry name" value="CBS-domain pair"/>
    <property type="match status" value="1"/>
</dbReference>
<dbReference type="InterPro" id="IPR001807">
    <property type="entry name" value="ClC"/>
</dbReference>
<proteinExistence type="inferred from homology"/>
<evidence type="ECO:0000256" key="3">
    <source>
        <dbReference type="ARBA" id="ARBA00022448"/>
    </source>
</evidence>
<comment type="subcellular location">
    <subcellularLocation>
        <location evidence="1 12">Membrane</location>
        <topology evidence="1 12">Multi-pass membrane protein</topology>
    </subcellularLocation>
</comment>
<evidence type="ECO:0000256" key="5">
    <source>
        <dbReference type="ARBA" id="ARBA00022989"/>
    </source>
</evidence>
<keyword evidence="8" id="KW-0869">Chloride channel</keyword>
<keyword evidence="7 12" id="KW-0472">Membrane</keyword>
<dbReference type="InterPro" id="IPR000644">
    <property type="entry name" value="CBS_dom"/>
</dbReference>
<keyword evidence="3 12" id="KW-0813">Transport</keyword>
<evidence type="ECO:0000256" key="11">
    <source>
        <dbReference type="PROSITE-ProRule" id="PRU00703"/>
    </source>
</evidence>
<organism evidence="15">
    <name type="scientific">Chlamydomonas leiostraca</name>
    <dbReference type="NCBI Taxonomy" id="1034604"/>
    <lineage>
        <taxon>Eukaryota</taxon>
        <taxon>Viridiplantae</taxon>
        <taxon>Chlorophyta</taxon>
        <taxon>core chlorophytes</taxon>
        <taxon>Chlorophyceae</taxon>
        <taxon>CS clade</taxon>
        <taxon>Chlamydomonadales</taxon>
        <taxon>Chlamydomonadaceae</taxon>
        <taxon>Chlamydomonas</taxon>
    </lineage>
</organism>
<dbReference type="AlphaFoldDB" id="A0A7S0RZ83"/>
<evidence type="ECO:0000256" key="9">
    <source>
        <dbReference type="ARBA" id="ARBA00023214"/>
    </source>
</evidence>
<evidence type="ECO:0000259" key="14">
    <source>
        <dbReference type="PROSITE" id="PS51371"/>
    </source>
</evidence>
<keyword evidence="10" id="KW-0407">Ion channel</keyword>
<evidence type="ECO:0000256" key="13">
    <source>
        <dbReference type="SAM" id="MobiDB-lite"/>
    </source>
</evidence>
<feature type="transmembrane region" description="Helical" evidence="12">
    <location>
        <begin position="328"/>
        <end position="354"/>
    </location>
</feature>
<feature type="transmembrane region" description="Helical" evidence="12">
    <location>
        <begin position="548"/>
        <end position="572"/>
    </location>
</feature>
<keyword evidence="4 12" id="KW-0812">Transmembrane</keyword>
<keyword evidence="11" id="KW-0129">CBS domain</keyword>
<dbReference type="GO" id="GO:0034707">
    <property type="term" value="C:chloride channel complex"/>
    <property type="evidence" value="ECO:0007669"/>
    <property type="project" value="UniProtKB-KW"/>
</dbReference>
<dbReference type="PRINTS" id="PR00762">
    <property type="entry name" value="CLCHANNEL"/>
</dbReference>
<gene>
    <name evidence="15" type="ORF">CLEI1391_LOCUS15706</name>
</gene>
<evidence type="ECO:0000256" key="12">
    <source>
        <dbReference type="RuleBase" id="RU361221"/>
    </source>
</evidence>
<feature type="domain" description="CBS" evidence="14">
    <location>
        <begin position="648"/>
        <end position="705"/>
    </location>
</feature>
<evidence type="ECO:0000256" key="4">
    <source>
        <dbReference type="ARBA" id="ARBA00022692"/>
    </source>
</evidence>
<evidence type="ECO:0000313" key="15">
    <source>
        <dbReference type="EMBL" id="CAD8691523.1"/>
    </source>
</evidence>
<feature type="transmembrane region" description="Helical" evidence="12">
    <location>
        <begin position="414"/>
        <end position="436"/>
    </location>
</feature>
<feature type="compositionally biased region" description="Polar residues" evidence="13">
    <location>
        <begin position="45"/>
        <end position="70"/>
    </location>
</feature>
<dbReference type="PANTHER" id="PTHR43427:SF6">
    <property type="entry name" value="CHLORIDE CHANNEL PROTEIN CLC-E"/>
    <property type="match status" value="1"/>
</dbReference>
<dbReference type="Gene3D" id="3.10.580.10">
    <property type="entry name" value="CBS-domain"/>
    <property type="match status" value="1"/>
</dbReference>
<feature type="transmembrane region" description="Helical" evidence="12">
    <location>
        <begin position="174"/>
        <end position="194"/>
    </location>
</feature>
<dbReference type="Gene3D" id="1.10.3080.10">
    <property type="entry name" value="Clc chloride channel"/>
    <property type="match status" value="1"/>
</dbReference>
<feature type="transmembrane region" description="Helical" evidence="12">
    <location>
        <begin position="229"/>
        <end position="251"/>
    </location>
</feature>
<name>A0A7S0RZ83_9CHLO</name>
<comment type="similarity">
    <text evidence="2 12">Belongs to the chloride channel (TC 2.A.49) family.</text>
</comment>
<evidence type="ECO:0000256" key="1">
    <source>
        <dbReference type="ARBA" id="ARBA00004141"/>
    </source>
</evidence>
<evidence type="ECO:0000256" key="8">
    <source>
        <dbReference type="ARBA" id="ARBA00023173"/>
    </source>
</evidence>
<dbReference type="InterPro" id="IPR046342">
    <property type="entry name" value="CBS_dom_sf"/>
</dbReference>
<feature type="transmembrane region" description="Helical" evidence="12">
    <location>
        <begin position="456"/>
        <end position="477"/>
    </location>
</feature>
<evidence type="ECO:0000256" key="2">
    <source>
        <dbReference type="ARBA" id="ARBA00009476"/>
    </source>
</evidence>
<dbReference type="EMBL" id="HBFB01028082">
    <property type="protein sequence ID" value="CAD8691523.1"/>
    <property type="molecule type" value="Transcribed_RNA"/>
</dbReference>
<reference evidence="15" key="1">
    <citation type="submission" date="2021-01" db="EMBL/GenBank/DDBJ databases">
        <authorList>
            <person name="Corre E."/>
            <person name="Pelletier E."/>
            <person name="Niang G."/>
            <person name="Scheremetjew M."/>
            <person name="Finn R."/>
            <person name="Kale V."/>
            <person name="Holt S."/>
            <person name="Cochrane G."/>
            <person name="Meng A."/>
            <person name="Brown T."/>
            <person name="Cohen L."/>
        </authorList>
    </citation>
    <scope>NUCLEOTIDE SEQUENCE</scope>
    <source>
        <strain evidence="15">SAG 11-49</strain>
    </source>
</reference>
<dbReference type="InterPro" id="IPR014743">
    <property type="entry name" value="Cl-channel_core"/>
</dbReference>
<dbReference type="PANTHER" id="PTHR43427">
    <property type="entry name" value="CHLORIDE CHANNEL PROTEIN CLC-E"/>
    <property type="match status" value="1"/>
</dbReference>
<keyword evidence="6 12" id="KW-0406">Ion transport</keyword>
<keyword evidence="9 12" id="KW-0868">Chloride</keyword>
<keyword evidence="5 12" id="KW-1133">Transmembrane helix</keyword>
<evidence type="ECO:0000256" key="6">
    <source>
        <dbReference type="ARBA" id="ARBA00023065"/>
    </source>
</evidence>
<sequence length="716" mass="74831">MLLRGLPKPGVLRTRTCQTRGIQPIGRPVLAPLCVLNKARAATPATEQTTNTNNEDASTSSQDVHNTNPHLSERSPSPSPSPQPQSGVSAINGSGGLSSMEEEFVEGSVAPMRGIWTDDVPSTLTAAIADTTISPTATGSGSAVDEENTPEGLADVELTSVAPGEDWFREKDDLITISTAVVVGAVVAASVFTFDVSIQYIHDLPDILAKDFGIGGGRATGFQIGDLSIPFRCIMPVGAGVAVAALQFWGFSPPLKFLTRAIEGVVDDRKNSELPQSYGPVFRKAAASAITLGSGASLGPEAPSVELGANTAAVLAPRHLSKRRKRMLVAAGAAAGVTAAFDAPVAGVLFAIEFVLKSSRLGLDRLSTSTVFVGASVAAGVEGYLRTQGQLLGLKGAASHLVGRIPYFSINGNLIYDVLQFSALGVGCAVAAVALYEGVRVSEIALRPLPRYLSAPLAGALCGAIALSFPQVQYGYVNLEEIFRDSTHMSAGSLLGLLVAKIAATSLCVGGGLVGGLFAPSLFLGALVGDMMGHVVGPSSGVVDMTSYVVVGAAAVLGAACRAPLTAMALMVEITRDTGLLVPLLAAIGIASLITDYLEGAFSKRVEALLIEQYLREKALFWGAAAAESLMASEKKQDPYSDTVESVMNTTTNMYVRHTLPLEQARTAMTERATKAAVVVDDNFRVMGVVYLPEVEDEIVRRRDQTKPDANFNRPT</sequence>
<feature type="transmembrane region" description="Helical" evidence="12">
    <location>
        <begin position="498"/>
        <end position="528"/>
    </location>
</feature>
<accession>A0A7S0RZ83</accession>
<dbReference type="PROSITE" id="PS51371">
    <property type="entry name" value="CBS"/>
    <property type="match status" value="1"/>
</dbReference>
<feature type="region of interest" description="Disordered" evidence="13">
    <location>
        <begin position="42"/>
        <end position="96"/>
    </location>
</feature>
<protein>
    <recommendedName>
        <fullName evidence="12">Chloride channel protein</fullName>
    </recommendedName>
</protein>
<dbReference type="CDD" id="cd00400">
    <property type="entry name" value="Voltage_gated_ClC"/>
    <property type="match status" value="1"/>
</dbReference>
<feature type="transmembrane region" description="Helical" evidence="12">
    <location>
        <begin position="579"/>
        <end position="598"/>
    </location>
</feature>
<evidence type="ECO:0000256" key="10">
    <source>
        <dbReference type="ARBA" id="ARBA00023303"/>
    </source>
</evidence>
<evidence type="ECO:0000256" key="7">
    <source>
        <dbReference type="ARBA" id="ARBA00023136"/>
    </source>
</evidence>
<dbReference type="SUPFAM" id="SSF81340">
    <property type="entry name" value="Clc chloride channel"/>
    <property type="match status" value="1"/>
</dbReference>
<dbReference type="GO" id="GO:0005254">
    <property type="term" value="F:chloride channel activity"/>
    <property type="evidence" value="ECO:0007669"/>
    <property type="project" value="UniProtKB-UniRule"/>
</dbReference>
<dbReference type="Pfam" id="PF00654">
    <property type="entry name" value="Voltage_CLC"/>
    <property type="match status" value="1"/>
</dbReference>
<comment type="caution">
    <text evidence="12">Lacks conserved residue(s) required for the propagation of feature annotation.</text>
</comment>
<dbReference type="InterPro" id="IPR050368">
    <property type="entry name" value="ClC-type_chloride_channel"/>
</dbReference>